<feature type="compositionally biased region" description="Polar residues" evidence="1">
    <location>
        <begin position="337"/>
        <end position="357"/>
    </location>
</feature>
<feature type="region of interest" description="Disordered" evidence="1">
    <location>
        <begin position="168"/>
        <end position="430"/>
    </location>
</feature>
<proteinExistence type="predicted"/>
<dbReference type="Proteomes" id="UP000316096">
    <property type="component" value="Unassembled WGS sequence"/>
</dbReference>
<organism evidence="2 3">
    <name type="scientific">Actinoallomurus bryophytorum</name>
    <dbReference type="NCBI Taxonomy" id="1490222"/>
    <lineage>
        <taxon>Bacteria</taxon>
        <taxon>Bacillati</taxon>
        <taxon>Actinomycetota</taxon>
        <taxon>Actinomycetes</taxon>
        <taxon>Streptosporangiales</taxon>
        <taxon>Thermomonosporaceae</taxon>
        <taxon>Actinoallomurus</taxon>
    </lineage>
</organism>
<feature type="compositionally biased region" description="Basic residues" evidence="1">
    <location>
        <begin position="213"/>
        <end position="227"/>
    </location>
</feature>
<evidence type="ECO:0000313" key="3">
    <source>
        <dbReference type="Proteomes" id="UP000316096"/>
    </source>
</evidence>
<evidence type="ECO:0000313" key="2">
    <source>
        <dbReference type="EMBL" id="TQL91024.1"/>
    </source>
</evidence>
<dbReference type="AlphaFoldDB" id="A0A543C1S7"/>
<feature type="compositionally biased region" description="Polar residues" evidence="1">
    <location>
        <begin position="368"/>
        <end position="388"/>
    </location>
</feature>
<name>A0A543C1S7_9ACTN</name>
<sequence>MNGGLAPGDGHTWRRHTTVRRTVTGDATWPDRHGRRCIIGRARATLHGPHPGVRAPCRRPHGLDHATHGPALIAPAVTASALTSRRETTTPGAVTPRSDGPSRATLRGPHPGGTSGRADVPQARPCNSWPCAHSAWSYDLCTHDACAHGLCTHGACAHAMSRLKEAAGATTGGDHVSTPRHIIRRGPRRSGPQPRQGPSHSTRGHNPGGNHSPRPKTRTWRPSARRVARCDPHSGVRTAHGCPRQLTAHRTHGPLRSRRRRARRKRQARAGGTTSRHPDAGPWREPCQSTRRHDPGHYQPPSRAMPWTHRGAPTRTASQHPKTHPPAAVSPPRATLWTPSRSTYKGRVTATQHTTPGRPSAPPRATLWTPSRSTYTDRVTAPQHTTPRAASIRHAPPGGPHPGARTRTRVTAPQDPTPGRPSNPLRATRWTPSRSTYKDHVTATQHTTPAAVGPAVCFSWRGGGGRYGVLRWGGTGRWRHRCGGRAARWWSPRCPEGSLPR</sequence>
<feature type="compositionally biased region" description="Low complexity" evidence="1">
    <location>
        <begin position="189"/>
        <end position="199"/>
    </location>
</feature>
<dbReference type="EMBL" id="VFOZ01000002">
    <property type="protein sequence ID" value="TQL91024.1"/>
    <property type="molecule type" value="Genomic_DNA"/>
</dbReference>
<feature type="region of interest" description="Disordered" evidence="1">
    <location>
        <begin position="48"/>
        <end position="68"/>
    </location>
</feature>
<feature type="region of interest" description="Disordered" evidence="1">
    <location>
        <begin position="81"/>
        <end position="121"/>
    </location>
</feature>
<gene>
    <name evidence="2" type="ORF">FB559_8347</name>
</gene>
<keyword evidence="3" id="KW-1185">Reference proteome</keyword>
<accession>A0A543C1S7</accession>
<comment type="caution">
    <text evidence="2">The sequence shown here is derived from an EMBL/GenBank/DDBJ whole genome shotgun (WGS) entry which is preliminary data.</text>
</comment>
<feature type="compositionally biased region" description="Basic residues" evidence="1">
    <location>
        <begin position="247"/>
        <end position="268"/>
    </location>
</feature>
<protein>
    <submittedName>
        <fullName evidence="2">Uncharacterized protein</fullName>
    </submittedName>
</protein>
<reference evidence="2 3" key="1">
    <citation type="submission" date="2019-06" db="EMBL/GenBank/DDBJ databases">
        <title>Sequencing the genomes of 1000 actinobacteria strains.</title>
        <authorList>
            <person name="Klenk H.-P."/>
        </authorList>
    </citation>
    <scope>NUCLEOTIDE SEQUENCE [LARGE SCALE GENOMIC DNA]</scope>
    <source>
        <strain evidence="2 3">DSM 102200</strain>
    </source>
</reference>
<evidence type="ECO:0000256" key="1">
    <source>
        <dbReference type="SAM" id="MobiDB-lite"/>
    </source>
</evidence>